<accession>A0A382AEJ4</accession>
<gene>
    <name evidence="1" type="ORF">METZ01_LOCUS152802</name>
</gene>
<evidence type="ECO:0000313" key="1">
    <source>
        <dbReference type="EMBL" id="SVA99948.1"/>
    </source>
</evidence>
<sequence length="35" mass="4149">MSVLWNKLIQSQEDIISIFEEQAKEIQEPGMDHFN</sequence>
<organism evidence="1">
    <name type="scientific">marine metagenome</name>
    <dbReference type="NCBI Taxonomy" id="408172"/>
    <lineage>
        <taxon>unclassified sequences</taxon>
        <taxon>metagenomes</taxon>
        <taxon>ecological metagenomes</taxon>
    </lineage>
</organism>
<dbReference type="EMBL" id="UINC01025061">
    <property type="protein sequence ID" value="SVA99948.1"/>
    <property type="molecule type" value="Genomic_DNA"/>
</dbReference>
<reference evidence="1" key="1">
    <citation type="submission" date="2018-05" db="EMBL/GenBank/DDBJ databases">
        <authorList>
            <person name="Lanie J.A."/>
            <person name="Ng W.-L."/>
            <person name="Kazmierczak K.M."/>
            <person name="Andrzejewski T.M."/>
            <person name="Davidsen T.M."/>
            <person name="Wayne K.J."/>
            <person name="Tettelin H."/>
            <person name="Glass J.I."/>
            <person name="Rusch D."/>
            <person name="Podicherti R."/>
            <person name="Tsui H.-C.T."/>
            <person name="Winkler M.E."/>
        </authorList>
    </citation>
    <scope>NUCLEOTIDE SEQUENCE</scope>
</reference>
<dbReference type="AlphaFoldDB" id="A0A382AEJ4"/>
<name>A0A382AEJ4_9ZZZZ</name>
<protein>
    <submittedName>
        <fullName evidence="1">Uncharacterized protein</fullName>
    </submittedName>
</protein>
<feature type="non-terminal residue" evidence="1">
    <location>
        <position position="35"/>
    </location>
</feature>
<proteinExistence type="predicted"/>